<dbReference type="SMART" id="SM00220">
    <property type="entry name" value="S_TKc"/>
    <property type="match status" value="1"/>
</dbReference>
<dbReference type="EMBL" id="MU003695">
    <property type="protein sequence ID" value="KAF2813760.1"/>
    <property type="molecule type" value="Genomic_DNA"/>
</dbReference>
<dbReference type="InterPro" id="IPR000719">
    <property type="entry name" value="Prot_kinase_dom"/>
</dbReference>
<feature type="non-terminal residue" evidence="6">
    <location>
        <position position="223"/>
    </location>
</feature>
<dbReference type="GO" id="GO:0044773">
    <property type="term" value="P:mitotic DNA damage checkpoint signaling"/>
    <property type="evidence" value="ECO:0007669"/>
    <property type="project" value="TreeGrafter"/>
</dbReference>
<evidence type="ECO:0000256" key="4">
    <source>
        <dbReference type="RuleBase" id="RU000304"/>
    </source>
</evidence>
<gene>
    <name evidence="6 8" type="ORF">BDZ99DRAFT_371365</name>
</gene>
<keyword evidence="2 3" id="KW-0067">ATP-binding</keyword>
<keyword evidence="6" id="KW-0418">Kinase</keyword>
<keyword evidence="4" id="KW-0723">Serine/threonine-protein kinase</keyword>
<protein>
    <submittedName>
        <fullName evidence="6 8">Kinase-like protein</fullName>
    </submittedName>
</protein>
<proteinExistence type="inferred from homology"/>
<keyword evidence="7" id="KW-1185">Reference proteome</keyword>
<reference evidence="8" key="3">
    <citation type="submission" date="2025-04" db="UniProtKB">
        <authorList>
            <consortium name="RefSeq"/>
        </authorList>
    </citation>
    <scope>IDENTIFICATION</scope>
    <source>
        <strain evidence="8">CBS 304.34</strain>
    </source>
</reference>
<dbReference type="GO" id="GO:0005524">
    <property type="term" value="F:ATP binding"/>
    <property type="evidence" value="ECO:0007669"/>
    <property type="project" value="UniProtKB-UniRule"/>
</dbReference>
<dbReference type="GO" id="GO:0005634">
    <property type="term" value="C:nucleus"/>
    <property type="evidence" value="ECO:0007669"/>
    <property type="project" value="TreeGrafter"/>
</dbReference>
<dbReference type="AlphaFoldDB" id="A0A6A6YYB5"/>
<feature type="binding site" evidence="3">
    <location>
        <position position="37"/>
    </location>
    <ligand>
        <name>ATP</name>
        <dbReference type="ChEBI" id="CHEBI:30616"/>
    </ligand>
</feature>
<evidence type="ECO:0000313" key="7">
    <source>
        <dbReference type="Proteomes" id="UP000504636"/>
    </source>
</evidence>
<name>A0A6A6YYB5_9PEZI</name>
<dbReference type="InterPro" id="IPR011009">
    <property type="entry name" value="Kinase-like_dom_sf"/>
</dbReference>
<evidence type="ECO:0000313" key="6">
    <source>
        <dbReference type="EMBL" id="KAF2813760.1"/>
    </source>
</evidence>
<evidence type="ECO:0000256" key="1">
    <source>
        <dbReference type="ARBA" id="ARBA00022741"/>
    </source>
</evidence>
<dbReference type="PROSITE" id="PS00108">
    <property type="entry name" value="PROTEIN_KINASE_ST"/>
    <property type="match status" value="1"/>
</dbReference>
<dbReference type="Proteomes" id="UP000504636">
    <property type="component" value="Unplaced"/>
</dbReference>
<sequence length="223" mass="24783">LDKEVLPYKPVKNLGVGASASVEMVEDIISGSVYARKVFRNVTTRNLEEVKKGYQNEVQIIQRLASHRHIIRVFATYTAGRELGLILQPGADSGDLAAFLAECRDLNHSKTALGFPRFWTLYSLFGCLVDGLSFIHQHTIRHKDIKPQNILIHMGSAIYTDFGLSYDSTLVGNSTTSGNPQGFTRKYCSPEAADWGKRNSKSDVFSLGCVFLEIFLVLCHPIS</sequence>
<evidence type="ECO:0000313" key="8">
    <source>
        <dbReference type="RefSeq" id="XP_033580724.1"/>
    </source>
</evidence>
<reference evidence="6 8" key="1">
    <citation type="journal article" date="2020" name="Stud. Mycol.">
        <title>101 Dothideomycetes genomes: a test case for predicting lifestyles and emergence of pathogens.</title>
        <authorList>
            <person name="Haridas S."/>
            <person name="Albert R."/>
            <person name="Binder M."/>
            <person name="Bloem J."/>
            <person name="Labutti K."/>
            <person name="Salamov A."/>
            <person name="Andreopoulos B."/>
            <person name="Baker S."/>
            <person name="Barry K."/>
            <person name="Bills G."/>
            <person name="Bluhm B."/>
            <person name="Cannon C."/>
            <person name="Castanera R."/>
            <person name="Culley D."/>
            <person name="Daum C."/>
            <person name="Ezra D."/>
            <person name="Gonzalez J."/>
            <person name="Henrissat B."/>
            <person name="Kuo A."/>
            <person name="Liang C."/>
            <person name="Lipzen A."/>
            <person name="Lutzoni F."/>
            <person name="Magnuson J."/>
            <person name="Mondo S."/>
            <person name="Nolan M."/>
            <person name="Ohm R."/>
            <person name="Pangilinan J."/>
            <person name="Park H.-J."/>
            <person name="Ramirez L."/>
            <person name="Alfaro M."/>
            <person name="Sun H."/>
            <person name="Tritt A."/>
            <person name="Yoshinaga Y."/>
            <person name="Zwiers L.-H."/>
            <person name="Turgeon B."/>
            <person name="Goodwin S."/>
            <person name="Spatafora J."/>
            <person name="Crous P."/>
            <person name="Grigoriev I."/>
        </authorList>
    </citation>
    <scope>NUCLEOTIDE SEQUENCE</scope>
    <source>
        <strain evidence="6 8">CBS 304.34</strain>
    </source>
</reference>
<dbReference type="CDD" id="cd00180">
    <property type="entry name" value="PKc"/>
    <property type="match status" value="1"/>
</dbReference>
<dbReference type="OrthoDB" id="4062651at2759"/>
<dbReference type="InterPro" id="IPR017441">
    <property type="entry name" value="Protein_kinase_ATP_BS"/>
</dbReference>
<organism evidence="6">
    <name type="scientific">Mytilinidion resinicola</name>
    <dbReference type="NCBI Taxonomy" id="574789"/>
    <lineage>
        <taxon>Eukaryota</taxon>
        <taxon>Fungi</taxon>
        <taxon>Dikarya</taxon>
        <taxon>Ascomycota</taxon>
        <taxon>Pezizomycotina</taxon>
        <taxon>Dothideomycetes</taxon>
        <taxon>Pleosporomycetidae</taxon>
        <taxon>Mytilinidiales</taxon>
        <taxon>Mytilinidiaceae</taxon>
        <taxon>Mytilinidion</taxon>
    </lineage>
</organism>
<reference evidence="8" key="2">
    <citation type="submission" date="2020-04" db="EMBL/GenBank/DDBJ databases">
        <authorList>
            <consortium name="NCBI Genome Project"/>
        </authorList>
    </citation>
    <scope>NUCLEOTIDE SEQUENCE</scope>
    <source>
        <strain evidence="8">CBS 304.34</strain>
    </source>
</reference>
<evidence type="ECO:0000259" key="5">
    <source>
        <dbReference type="PROSITE" id="PS50011"/>
    </source>
</evidence>
<evidence type="ECO:0000256" key="2">
    <source>
        <dbReference type="ARBA" id="ARBA00022840"/>
    </source>
</evidence>
<accession>A0A6A6YYB5</accession>
<dbReference type="PANTHER" id="PTHR44167:SF25">
    <property type="entry name" value="PROTEIN KINASE DOMAIN CONTAINING PROTEIN"/>
    <property type="match status" value="1"/>
</dbReference>
<dbReference type="PROSITE" id="PS50011">
    <property type="entry name" value="PROTEIN_KINASE_DOM"/>
    <property type="match status" value="1"/>
</dbReference>
<dbReference type="SUPFAM" id="SSF56112">
    <property type="entry name" value="Protein kinase-like (PK-like)"/>
    <property type="match status" value="1"/>
</dbReference>
<dbReference type="InterPro" id="IPR008271">
    <property type="entry name" value="Ser/Thr_kinase_AS"/>
</dbReference>
<dbReference type="PANTHER" id="PTHR44167">
    <property type="entry name" value="OVARIAN-SPECIFIC SERINE/THREONINE-PROTEIN KINASE LOK-RELATED"/>
    <property type="match status" value="1"/>
</dbReference>
<dbReference type="GeneID" id="54455716"/>
<feature type="non-terminal residue" evidence="6">
    <location>
        <position position="1"/>
    </location>
</feature>
<comment type="similarity">
    <text evidence="4">Belongs to the protein kinase superfamily.</text>
</comment>
<dbReference type="PROSITE" id="PS00107">
    <property type="entry name" value="PROTEIN_KINASE_ATP"/>
    <property type="match status" value="1"/>
</dbReference>
<dbReference type="GO" id="GO:0004674">
    <property type="term" value="F:protein serine/threonine kinase activity"/>
    <property type="evidence" value="ECO:0007669"/>
    <property type="project" value="UniProtKB-KW"/>
</dbReference>
<dbReference type="Gene3D" id="1.10.510.10">
    <property type="entry name" value="Transferase(Phosphotransferase) domain 1"/>
    <property type="match status" value="1"/>
</dbReference>
<dbReference type="RefSeq" id="XP_033580724.1">
    <property type="nucleotide sequence ID" value="XM_033714823.1"/>
</dbReference>
<feature type="domain" description="Protein kinase" evidence="5">
    <location>
        <begin position="8"/>
        <end position="223"/>
    </location>
</feature>
<evidence type="ECO:0000256" key="3">
    <source>
        <dbReference type="PROSITE-ProRule" id="PRU10141"/>
    </source>
</evidence>
<dbReference type="Gene3D" id="3.30.200.20">
    <property type="entry name" value="Phosphorylase Kinase, domain 1"/>
    <property type="match status" value="1"/>
</dbReference>
<keyword evidence="6" id="KW-0808">Transferase</keyword>
<dbReference type="Pfam" id="PF00069">
    <property type="entry name" value="Pkinase"/>
    <property type="match status" value="1"/>
</dbReference>
<keyword evidence="1 3" id="KW-0547">Nucleotide-binding</keyword>
<dbReference type="GO" id="GO:0005737">
    <property type="term" value="C:cytoplasm"/>
    <property type="evidence" value="ECO:0007669"/>
    <property type="project" value="TreeGrafter"/>
</dbReference>